<gene>
    <name evidence="2" type="ORF">PSON_ATCC_30995.1.T0030189</name>
</gene>
<feature type="transmembrane region" description="Helical" evidence="1">
    <location>
        <begin position="28"/>
        <end position="49"/>
    </location>
</feature>
<protein>
    <recommendedName>
        <fullName evidence="4">Transmembrane protein</fullName>
    </recommendedName>
</protein>
<accession>A0A8S1JZP7</accession>
<keyword evidence="1" id="KW-1133">Transmembrane helix</keyword>
<dbReference type="OrthoDB" id="303855at2759"/>
<dbReference type="Proteomes" id="UP000692954">
    <property type="component" value="Unassembled WGS sequence"/>
</dbReference>
<dbReference type="GO" id="GO:0008270">
    <property type="term" value="F:zinc ion binding"/>
    <property type="evidence" value="ECO:0007669"/>
    <property type="project" value="TreeGrafter"/>
</dbReference>
<sequence length="475" mass="55301">MNYLSLIDIFGVEFKQQISLHVKSQKSAIGGITSLLILITSLGYFAYIMNEWVQYNLLPKSSNTMQVDDSSELIYLENESLFEFYYWKYSSHQVDPFNQQNNILTPLGVYFFNGQPQETFSFLDHVEATSIYGTKKFGLKELNLSQNSKNLHQKNKRELMLVFIKCNQTFLSGNQTCASEKEIDEFFTSAVNYIAFQISLKQFNSRTEQFEFVKKSFYFSIDKVIATQGQILLKKAEAFIDNGIILRSIVKETFVQDIQILTTSSSLNLWNQILGYDSYFNMIFRLDPISSNIQISYPKLGEVLAQVGSIVNVLMLLKYIILFYNEKLLENSFIDQVLSFYFIDYNQLKNSKEKKNKKLCSILVEQAQKKLIYINIIYELSRIQLFLQNHFGRKKVEESHKLGILLKSPNKNTNIDLVQEFFKCEENLNEENTTFCIKDFFLLSQPNKKLNLVEDQSLSNKYNIVNTPNLNLQIK</sequence>
<reference evidence="2" key="1">
    <citation type="submission" date="2021-01" db="EMBL/GenBank/DDBJ databases">
        <authorList>
            <consortium name="Genoscope - CEA"/>
            <person name="William W."/>
        </authorList>
    </citation>
    <scope>NUCLEOTIDE SEQUENCE</scope>
</reference>
<evidence type="ECO:0000313" key="3">
    <source>
        <dbReference type="Proteomes" id="UP000692954"/>
    </source>
</evidence>
<evidence type="ECO:0000256" key="1">
    <source>
        <dbReference type="SAM" id="Phobius"/>
    </source>
</evidence>
<organism evidence="2 3">
    <name type="scientific">Paramecium sonneborni</name>
    <dbReference type="NCBI Taxonomy" id="65129"/>
    <lineage>
        <taxon>Eukaryota</taxon>
        <taxon>Sar</taxon>
        <taxon>Alveolata</taxon>
        <taxon>Ciliophora</taxon>
        <taxon>Intramacronucleata</taxon>
        <taxon>Oligohymenophorea</taxon>
        <taxon>Peniculida</taxon>
        <taxon>Parameciidae</taxon>
        <taxon>Paramecium</taxon>
    </lineage>
</organism>
<dbReference type="PANTHER" id="PTHR12621">
    <property type="entry name" value="CYSTEINE AND HISTIDINE-RICH DOMAIN CHORD -CONTAINING PROTEIN"/>
    <property type="match status" value="1"/>
</dbReference>
<dbReference type="AlphaFoldDB" id="A0A8S1JZP7"/>
<name>A0A8S1JZP7_9CILI</name>
<evidence type="ECO:0000313" key="2">
    <source>
        <dbReference type="EMBL" id="CAD8048380.1"/>
    </source>
</evidence>
<evidence type="ECO:0008006" key="4">
    <source>
        <dbReference type="Google" id="ProtNLM"/>
    </source>
</evidence>
<keyword evidence="1" id="KW-0812">Transmembrane</keyword>
<keyword evidence="3" id="KW-1185">Reference proteome</keyword>
<comment type="caution">
    <text evidence="2">The sequence shown here is derived from an EMBL/GenBank/DDBJ whole genome shotgun (WGS) entry which is preliminary data.</text>
</comment>
<proteinExistence type="predicted"/>
<keyword evidence="1" id="KW-0472">Membrane</keyword>
<dbReference type="EMBL" id="CAJJDN010000003">
    <property type="protein sequence ID" value="CAD8048380.1"/>
    <property type="molecule type" value="Genomic_DNA"/>
</dbReference>
<dbReference type="PANTHER" id="PTHR12621:SF7">
    <property type="entry name" value="CYSTEINE AND HISTIDINE-RICH DOMAIN-CONTAINING PROTEIN 1"/>
    <property type="match status" value="1"/>
</dbReference>